<protein>
    <submittedName>
        <fullName evidence="1">Uncharacterized protein</fullName>
    </submittedName>
</protein>
<dbReference type="EMBL" id="JSCE01000036">
    <property type="protein sequence ID" value="KHM52922.1"/>
    <property type="molecule type" value="Genomic_DNA"/>
</dbReference>
<organism evidence="1 2">
    <name type="scientific">Anaerovibrio lipolyticus</name>
    <dbReference type="NCBI Taxonomy" id="82374"/>
    <lineage>
        <taxon>Bacteria</taxon>
        <taxon>Bacillati</taxon>
        <taxon>Bacillota</taxon>
        <taxon>Negativicutes</taxon>
        <taxon>Selenomonadales</taxon>
        <taxon>Selenomonadaceae</taxon>
        <taxon>Anaerovibrio</taxon>
    </lineage>
</organism>
<accession>A0A0B2K4B2</accession>
<sequence length="232" mass="27346">MDIIWHPDTAIDRVVWPNCEGAINGFTDKEEIISKIKNPMEDLAAIIFVTENYMTQNYYPEDILSIELHHPKWKIEEELKGVQSNSEKENVLECSVGASTNIRISPDADEWDRFCEGHSDIIDMKDGRYVFTLFERIIEKPDIVYIKLVYDKDYWEWFEQREPYEGLINPEYPKKYLQFAVPWRLDECKVPIDYSAYGIDDNPFQKGYLDESGALNITWRCPNREKGICHCK</sequence>
<dbReference type="Proteomes" id="UP000030993">
    <property type="component" value="Unassembled WGS sequence"/>
</dbReference>
<evidence type="ECO:0000313" key="2">
    <source>
        <dbReference type="Proteomes" id="UP000030993"/>
    </source>
</evidence>
<dbReference type="AlphaFoldDB" id="A0A0B2K4B2"/>
<reference evidence="1 2" key="1">
    <citation type="journal article" date="2013" name="PLoS ONE">
        <title>Identification and characterization of three novel lipases belonging to families II and V from Anaerovibrio lipolyticus 5ST.</title>
        <authorList>
            <person name="Prive F."/>
            <person name="Kaderbhai N.N."/>
            <person name="Girdwood S."/>
            <person name="Worgan H.J."/>
            <person name="Pinloche E."/>
            <person name="Scollan N.D."/>
            <person name="Huws S.A."/>
            <person name="Newbold C.J."/>
        </authorList>
    </citation>
    <scope>NUCLEOTIDE SEQUENCE [LARGE SCALE GENOMIC DNA]</scope>
    <source>
        <strain evidence="1 2">5S</strain>
    </source>
</reference>
<keyword evidence="2" id="KW-1185">Reference proteome</keyword>
<comment type="caution">
    <text evidence="1">The sequence shown here is derived from an EMBL/GenBank/DDBJ whole genome shotgun (WGS) entry which is preliminary data.</text>
</comment>
<name>A0A0B2K4B2_9FIRM</name>
<gene>
    <name evidence="1" type="ORF">NZ47_01875</name>
</gene>
<proteinExistence type="predicted"/>
<evidence type="ECO:0000313" key="1">
    <source>
        <dbReference type="EMBL" id="KHM52922.1"/>
    </source>
</evidence>
<dbReference type="RefSeq" id="WP_039206008.1">
    <property type="nucleotide sequence ID" value="NZ_JSCE01000036.1"/>
</dbReference>